<evidence type="ECO:0000259" key="3">
    <source>
        <dbReference type="SMART" id="SM00642"/>
    </source>
</evidence>
<dbReference type="OrthoDB" id="204980at2759"/>
<dbReference type="SMART" id="SM00642">
    <property type="entry name" value="Aamy"/>
    <property type="match status" value="1"/>
</dbReference>
<dbReference type="InterPro" id="IPR045857">
    <property type="entry name" value="O16G_dom_2"/>
</dbReference>
<dbReference type="GO" id="GO:0016052">
    <property type="term" value="P:carbohydrate catabolic process"/>
    <property type="evidence" value="ECO:0007669"/>
    <property type="project" value="UniProtKB-ARBA"/>
</dbReference>
<dbReference type="STRING" id="1149755.A0A2J6RTJ4"/>
<gene>
    <name evidence="4" type="ORF">L207DRAFT_633150</name>
</gene>
<dbReference type="Gene3D" id="1.10.1740.10">
    <property type="match status" value="1"/>
</dbReference>
<dbReference type="SUPFAM" id="SSF51011">
    <property type="entry name" value="Glycosyl hydrolase domain"/>
    <property type="match status" value="1"/>
</dbReference>
<dbReference type="SUPFAM" id="SSF51445">
    <property type="entry name" value="(Trans)glycosidases"/>
    <property type="match status" value="1"/>
</dbReference>
<feature type="domain" description="Glycosyl hydrolase family 13 catalytic" evidence="3">
    <location>
        <begin position="112"/>
        <end position="532"/>
    </location>
</feature>
<name>A0A2J6RTJ4_HYAVF</name>
<dbReference type="CDD" id="cd11324">
    <property type="entry name" value="AmyAc_Amylosucrase"/>
    <property type="match status" value="1"/>
</dbReference>
<dbReference type="Proteomes" id="UP000235786">
    <property type="component" value="Unassembled WGS sequence"/>
</dbReference>
<dbReference type="InterPro" id="IPR017853">
    <property type="entry name" value="GH"/>
</dbReference>
<dbReference type="Gene3D" id="3.20.20.80">
    <property type="entry name" value="Glycosidases"/>
    <property type="match status" value="1"/>
</dbReference>
<evidence type="ECO:0000256" key="2">
    <source>
        <dbReference type="ARBA" id="ARBA00026248"/>
    </source>
</evidence>
<dbReference type="GO" id="GO:0000023">
    <property type="term" value="P:maltose metabolic process"/>
    <property type="evidence" value="ECO:0007669"/>
    <property type="project" value="UniProtKB-KW"/>
</dbReference>
<comment type="similarity">
    <text evidence="1">Belongs to the glycosyl hydrolase 13 family.</text>
</comment>
<dbReference type="Gene3D" id="3.90.400.10">
    <property type="entry name" value="Oligo-1,6-glucosidase, Domain 2"/>
    <property type="match status" value="1"/>
</dbReference>
<reference evidence="4 5" key="1">
    <citation type="submission" date="2016-04" db="EMBL/GenBank/DDBJ databases">
        <title>A degradative enzymes factory behind the ericoid mycorrhizal symbiosis.</title>
        <authorList>
            <consortium name="DOE Joint Genome Institute"/>
            <person name="Martino E."/>
            <person name="Morin E."/>
            <person name="Grelet G."/>
            <person name="Kuo A."/>
            <person name="Kohler A."/>
            <person name="Daghino S."/>
            <person name="Barry K."/>
            <person name="Choi C."/>
            <person name="Cichocki N."/>
            <person name="Clum A."/>
            <person name="Copeland A."/>
            <person name="Hainaut M."/>
            <person name="Haridas S."/>
            <person name="Labutti K."/>
            <person name="Lindquist E."/>
            <person name="Lipzen A."/>
            <person name="Khouja H.-R."/>
            <person name="Murat C."/>
            <person name="Ohm R."/>
            <person name="Olson A."/>
            <person name="Spatafora J."/>
            <person name="Veneault-Fourrey C."/>
            <person name="Henrissat B."/>
            <person name="Grigoriev I."/>
            <person name="Martin F."/>
            <person name="Perotto S."/>
        </authorList>
    </citation>
    <scope>NUCLEOTIDE SEQUENCE [LARGE SCALE GENOMIC DNA]</scope>
    <source>
        <strain evidence="4 5">F</strain>
    </source>
</reference>
<evidence type="ECO:0000313" key="4">
    <source>
        <dbReference type="EMBL" id="PMD41842.1"/>
    </source>
</evidence>
<dbReference type="EMBL" id="KZ613944">
    <property type="protein sequence ID" value="PMD41842.1"/>
    <property type="molecule type" value="Genomic_DNA"/>
</dbReference>
<dbReference type="GO" id="GO:0047669">
    <property type="term" value="F:amylosucrase activity"/>
    <property type="evidence" value="ECO:0007669"/>
    <property type="project" value="InterPro"/>
</dbReference>
<organism evidence="4 5">
    <name type="scientific">Hyaloscypha variabilis (strain UAMH 11265 / GT02V1 / F)</name>
    <name type="common">Meliniomyces variabilis</name>
    <dbReference type="NCBI Taxonomy" id="1149755"/>
    <lineage>
        <taxon>Eukaryota</taxon>
        <taxon>Fungi</taxon>
        <taxon>Dikarya</taxon>
        <taxon>Ascomycota</taxon>
        <taxon>Pezizomycotina</taxon>
        <taxon>Leotiomycetes</taxon>
        <taxon>Helotiales</taxon>
        <taxon>Hyaloscyphaceae</taxon>
        <taxon>Hyaloscypha</taxon>
        <taxon>Hyaloscypha variabilis</taxon>
    </lineage>
</organism>
<protein>
    <submittedName>
        <fullName evidence="4">Glycoside hydrolase family 13 protein</fullName>
    </submittedName>
</protein>
<keyword evidence="4" id="KW-0378">Hydrolase</keyword>
<evidence type="ECO:0000256" key="1">
    <source>
        <dbReference type="ARBA" id="ARBA00008061"/>
    </source>
</evidence>
<accession>A0A2J6RTJ4</accession>
<proteinExistence type="inferred from homology"/>
<dbReference type="InterPro" id="IPR013780">
    <property type="entry name" value="Glyco_hydro_b"/>
</dbReference>
<dbReference type="InterPro" id="IPR044077">
    <property type="entry name" value="Amylosucrase"/>
</dbReference>
<dbReference type="AlphaFoldDB" id="A0A2J6RTJ4"/>
<evidence type="ECO:0000313" key="5">
    <source>
        <dbReference type="Proteomes" id="UP000235786"/>
    </source>
</evidence>
<dbReference type="PANTHER" id="PTHR10357:SF213">
    <property type="entry name" value="ALPHA AMYLASE CATALYTIC REGION"/>
    <property type="match status" value="1"/>
</dbReference>
<keyword evidence="5" id="KW-1185">Reference proteome</keyword>
<dbReference type="Pfam" id="PF00128">
    <property type="entry name" value="Alpha-amylase"/>
    <property type="match status" value="1"/>
</dbReference>
<dbReference type="InterPro" id="IPR006047">
    <property type="entry name" value="GH13_cat_dom"/>
</dbReference>
<dbReference type="Gene3D" id="2.60.40.1180">
    <property type="entry name" value="Golgi alpha-mannosidase II"/>
    <property type="match status" value="1"/>
</dbReference>
<keyword evidence="2" id="KW-0462">Maltose metabolism</keyword>
<dbReference type="GO" id="GO:0090599">
    <property type="term" value="F:alpha-glucosidase activity"/>
    <property type="evidence" value="ECO:0007669"/>
    <property type="project" value="UniProtKB-ARBA"/>
</dbReference>
<sequence length="645" mass="73573">MHIVTMNLTSDQQARAAQTYVEDKIDASKDCAQVLQDRDFRTRLDVNFATLYTIFIELYGHRGDSMDEIVNLISLVARSWLDRPVDLKNLDRERERDPEWYMSNKMLGGVCYVDRYAGDLAGVWAKIPYFKELGLTYLHLMPLFDCPEPLNDGGYAVTNYRKVMPSLGTIDQLKDLATELRRNNISLVLDMVFNHTSNEHEWAKQAAAGNREYSDYYWIFPDRTIPDAFESTTREVFPDDHRGSFIRLPDGRWVWSTFYHFQWDLNYSNPAVFRAMAGELLFLSNLGIEVFRMDAVAFIWKQIHTRCESLPEAHKILRAFNCLCRIAAPLVVFKSEAIVHPDEVVGYIDRKECHLSYNPLQMALTWEALATRDTSMLSQALERRHNLPSGCGWVNYVRSHDDIGWTFSDDDAAELHMDGFSHRRFLNAFFVNRHPGSFARGIPFQDNPRTSDCRISGTTASLAGLESAQEGALERILLVYSIAMSTGGIPLIYLGDEVGVLNDYSYIDEPSHAHDSRWVHRPVYPADRYALRTNPTTLPGRVFAGITALIQLRKSTPELASGRLDCFYTANKHVLGYEKKSQHGIVLCLANFSDHPALVSRDRFAALQGVVEDLITGHMLDVSGDGIQLRAHQFVWLRFENSTLN</sequence>
<dbReference type="PANTHER" id="PTHR10357">
    <property type="entry name" value="ALPHA-AMYLASE FAMILY MEMBER"/>
    <property type="match status" value="1"/>
</dbReference>